<keyword evidence="1" id="KW-0812">Transmembrane</keyword>
<dbReference type="PANTHER" id="PTHR21666">
    <property type="entry name" value="PEPTIDASE-RELATED"/>
    <property type="match status" value="1"/>
</dbReference>
<accession>A0A3B1DH93</accession>
<gene>
    <name evidence="3" type="ORF">MNBD_NITROSPIRAE02-1541</name>
</gene>
<dbReference type="SUPFAM" id="SSF51261">
    <property type="entry name" value="Duplicated hybrid motif"/>
    <property type="match status" value="1"/>
</dbReference>
<dbReference type="CDD" id="cd12797">
    <property type="entry name" value="M23_peptidase"/>
    <property type="match status" value="1"/>
</dbReference>
<evidence type="ECO:0000259" key="2">
    <source>
        <dbReference type="Pfam" id="PF01551"/>
    </source>
</evidence>
<dbReference type="Pfam" id="PF01551">
    <property type="entry name" value="Peptidase_M23"/>
    <property type="match status" value="1"/>
</dbReference>
<dbReference type="AlphaFoldDB" id="A0A3B1DH93"/>
<keyword evidence="1" id="KW-0472">Membrane</keyword>
<dbReference type="EMBL" id="UOGH01000072">
    <property type="protein sequence ID" value="VAX28027.1"/>
    <property type="molecule type" value="Genomic_DNA"/>
</dbReference>
<dbReference type="FunFam" id="2.70.70.10:FF:000006">
    <property type="entry name" value="M23 family peptidase"/>
    <property type="match status" value="1"/>
</dbReference>
<feature type="transmembrane region" description="Helical" evidence="1">
    <location>
        <begin position="32"/>
        <end position="52"/>
    </location>
</feature>
<organism evidence="3">
    <name type="scientific">hydrothermal vent metagenome</name>
    <dbReference type="NCBI Taxonomy" id="652676"/>
    <lineage>
        <taxon>unclassified sequences</taxon>
        <taxon>metagenomes</taxon>
        <taxon>ecological metagenomes</taxon>
    </lineage>
</organism>
<dbReference type="InterPro" id="IPR050570">
    <property type="entry name" value="Cell_wall_metabolism_enzyme"/>
</dbReference>
<dbReference type="GO" id="GO:0004222">
    <property type="term" value="F:metalloendopeptidase activity"/>
    <property type="evidence" value="ECO:0007669"/>
    <property type="project" value="TreeGrafter"/>
</dbReference>
<dbReference type="InterPro" id="IPR011055">
    <property type="entry name" value="Dup_hybrid_motif"/>
</dbReference>
<protein>
    <submittedName>
        <fullName evidence="3">Membrane proteins related to metalloendopeptidases</fullName>
    </submittedName>
</protein>
<proteinExistence type="predicted"/>
<feature type="domain" description="M23ase beta-sheet core" evidence="2">
    <location>
        <begin position="177"/>
        <end position="270"/>
    </location>
</feature>
<keyword evidence="1" id="KW-1133">Transmembrane helix</keyword>
<dbReference type="Gene3D" id="2.70.70.10">
    <property type="entry name" value="Glucose Permease (Domain IIA)"/>
    <property type="match status" value="1"/>
</dbReference>
<evidence type="ECO:0000256" key="1">
    <source>
        <dbReference type="SAM" id="Phobius"/>
    </source>
</evidence>
<sequence>MYKLKNFIRRLFNPVTIILVSSGNKKPVSARLPSIGIILILVSWIAFTGYIISVGVTTTKYFAIKDKLDFYYSQFVELRTTINSLKKAETQFNRLFSMESKEDILETLDISDTGSLDMELLKKQIERSMETVGEIKDYLRQQRDIYFATPIGMPVDEGYISSNFGWRIHPLTGKRNFHSGVDVAAWPGSPVRATADGIVSFAGWSGGSGKLVVIEHGFGFTTCFAHNRKIIVKVGQRVKRGDIISYVGSTGNTTGPHVHYEVWIDKKPVNAKTFMGVKKNVQ</sequence>
<evidence type="ECO:0000313" key="3">
    <source>
        <dbReference type="EMBL" id="VAX28027.1"/>
    </source>
</evidence>
<name>A0A3B1DH93_9ZZZZ</name>
<reference evidence="3" key="1">
    <citation type="submission" date="2018-06" db="EMBL/GenBank/DDBJ databases">
        <authorList>
            <person name="Zhirakovskaya E."/>
        </authorList>
    </citation>
    <scope>NUCLEOTIDE SEQUENCE</scope>
</reference>
<dbReference type="PANTHER" id="PTHR21666:SF286">
    <property type="entry name" value="LIPOPROTEIN NLPD"/>
    <property type="match status" value="1"/>
</dbReference>
<dbReference type="InterPro" id="IPR016047">
    <property type="entry name" value="M23ase_b-sheet_dom"/>
</dbReference>